<comment type="caution">
    <text evidence="1">The sequence shown here is derived from an EMBL/GenBank/DDBJ whole genome shotgun (WGS) entry which is preliminary data.</text>
</comment>
<evidence type="ECO:0000313" key="1">
    <source>
        <dbReference type="EMBL" id="MEA1605165.1"/>
    </source>
</evidence>
<proteinExistence type="predicted"/>
<organism evidence="1 2">
    <name type="scientific">Pseudomonas spirodelae</name>
    <dbReference type="NCBI Taxonomy" id="3101751"/>
    <lineage>
        <taxon>Bacteria</taxon>
        <taxon>Pseudomonadati</taxon>
        <taxon>Pseudomonadota</taxon>
        <taxon>Gammaproteobacteria</taxon>
        <taxon>Pseudomonadales</taxon>
        <taxon>Pseudomonadaceae</taxon>
        <taxon>Pseudomonas</taxon>
    </lineage>
</organism>
<dbReference type="RefSeq" id="WP_322948428.1">
    <property type="nucleotide sequence ID" value="NZ_JAYEET010000012.1"/>
</dbReference>
<gene>
    <name evidence="1" type="ORF">SOP97_04935</name>
</gene>
<evidence type="ECO:0000313" key="2">
    <source>
        <dbReference type="Proteomes" id="UP001292571"/>
    </source>
</evidence>
<dbReference type="Proteomes" id="UP001292571">
    <property type="component" value="Unassembled WGS sequence"/>
</dbReference>
<dbReference type="EMBL" id="JAYEET010000012">
    <property type="protein sequence ID" value="MEA1605165.1"/>
    <property type="molecule type" value="Genomic_DNA"/>
</dbReference>
<accession>A0ABU5P6B8</accession>
<protein>
    <submittedName>
        <fullName evidence="1">Uncharacterized protein</fullName>
    </submittedName>
</protein>
<keyword evidence="2" id="KW-1185">Reference proteome</keyword>
<sequence length="106" mass="11617">MNKPKQDATQMLRALLNSEVCVAADDLIPKRGKPDQRWIFHYDACGALRFTPIAPNACVMTVAQMLESLAGPDLHASTDELRACAEAIAVTLRRRAEHQAATTAKE</sequence>
<reference evidence="1 2" key="1">
    <citation type="submission" date="2023-12" db="EMBL/GenBank/DDBJ databases">
        <title>Pseudomonas sp. T5W1.</title>
        <authorList>
            <person name="Maltman C."/>
        </authorList>
    </citation>
    <scope>NUCLEOTIDE SEQUENCE [LARGE SCALE GENOMIC DNA]</scope>
    <source>
        <strain evidence="1 2">T5W1</strain>
    </source>
</reference>
<name>A0ABU5P6B8_9PSED</name>